<dbReference type="GO" id="GO:0005886">
    <property type="term" value="C:plasma membrane"/>
    <property type="evidence" value="ECO:0007669"/>
    <property type="project" value="UniProtKB-SubCell"/>
</dbReference>
<accession>A0A8J8GDY2</accession>
<evidence type="ECO:0000259" key="9">
    <source>
        <dbReference type="PROSITE" id="PS50885"/>
    </source>
</evidence>
<evidence type="ECO:0000256" key="5">
    <source>
        <dbReference type="ARBA" id="ARBA00029447"/>
    </source>
</evidence>
<comment type="caution">
    <text evidence="10">The sequence shown here is derived from an EMBL/GenBank/DDBJ whole genome shotgun (WGS) entry which is preliminary data.</text>
</comment>
<evidence type="ECO:0000259" key="8">
    <source>
        <dbReference type="PROSITE" id="PS50111"/>
    </source>
</evidence>
<evidence type="ECO:0000256" key="3">
    <source>
        <dbReference type="ARBA" id="ARBA00023136"/>
    </source>
</evidence>
<dbReference type="CDD" id="cd06225">
    <property type="entry name" value="HAMP"/>
    <property type="match status" value="1"/>
</dbReference>
<dbReference type="InterPro" id="IPR003660">
    <property type="entry name" value="HAMP_dom"/>
</dbReference>
<keyword evidence="4 6" id="KW-0807">Transducer</keyword>
<dbReference type="PANTHER" id="PTHR32089">
    <property type="entry name" value="METHYL-ACCEPTING CHEMOTAXIS PROTEIN MCPB"/>
    <property type="match status" value="1"/>
</dbReference>
<feature type="transmembrane region" description="Helical" evidence="7">
    <location>
        <begin position="12"/>
        <end position="34"/>
    </location>
</feature>
<evidence type="ECO:0000256" key="2">
    <source>
        <dbReference type="ARBA" id="ARBA00022475"/>
    </source>
</evidence>
<sequence>MKKKYKFSLRLKVVVFITIVSIITYTTSGFYIYVLYDFVNNFISISEELFTVLTLLLGIVWSGILGYFAAGLIVKPLEILEEAVHKAAEGDIREDVKVSKSDDEIRSLGLAFNHMLRSLRTMVINIDENFKMTNNYVEKITGASRSAADQADSISKTLEEIAKGAERSACAITSTVESINNVTEISQQVLKQATDSQEVSAQMVVSLENSKKVIHSLVEGIEKLVKDNQASLVAVERLEKNAKQIENIISLVGDIADQTNLLALNASIEAARAGEHGRGFAVVAEEVRQLAEQSRNAVQGITGLIENIQAEVKSVVDQILGQVEAANEGAEKGLETNKAIQEMTESVHKMEEAVQKIAVFAEKQMKYIQLTQNESEEVAAIAEETSAGAEQIASATMEQAALIDDIAQIAVQLSTQAKTLKQTINQFQLGGK</sequence>
<keyword evidence="11" id="KW-1185">Reference proteome</keyword>
<dbReference type="RefSeq" id="WP_173731297.1">
    <property type="nucleotide sequence ID" value="NZ_JABTTE010000012.1"/>
</dbReference>
<evidence type="ECO:0000256" key="4">
    <source>
        <dbReference type="ARBA" id="ARBA00023224"/>
    </source>
</evidence>
<evidence type="ECO:0000256" key="1">
    <source>
        <dbReference type="ARBA" id="ARBA00004236"/>
    </source>
</evidence>
<feature type="domain" description="Methyl-accepting transducer" evidence="8">
    <location>
        <begin position="143"/>
        <end position="393"/>
    </location>
</feature>
<gene>
    <name evidence="10" type="ORF">HR057_10055</name>
</gene>
<dbReference type="Pfam" id="PF00672">
    <property type="entry name" value="HAMP"/>
    <property type="match status" value="1"/>
</dbReference>
<dbReference type="PROSITE" id="PS50885">
    <property type="entry name" value="HAMP"/>
    <property type="match status" value="1"/>
</dbReference>
<dbReference type="SMART" id="SM00283">
    <property type="entry name" value="MA"/>
    <property type="match status" value="1"/>
</dbReference>
<evidence type="ECO:0000313" key="10">
    <source>
        <dbReference type="EMBL" id="NSL52095.1"/>
    </source>
</evidence>
<proteinExistence type="inferred from homology"/>
<dbReference type="GO" id="GO:0007165">
    <property type="term" value="P:signal transduction"/>
    <property type="evidence" value="ECO:0007669"/>
    <property type="project" value="UniProtKB-KW"/>
</dbReference>
<dbReference type="PANTHER" id="PTHR32089:SF112">
    <property type="entry name" value="LYSOZYME-LIKE PROTEIN-RELATED"/>
    <property type="match status" value="1"/>
</dbReference>
<dbReference type="InterPro" id="IPR004089">
    <property type="entry name" value="MCPsignal_dom"/>
</dbReference>
<dbReference type="SUPFAM" id="SSF58104">
    <property type="entry name" value="Methyl-accepting chemotaxis protein (MCP) signaling domain"/>
    <property type="match status" value="1"/>
</dbReference>
<dbReference type="Gene3D" id="1.10.287.950">
    <property type="entry name" value="Methyl-accepting chemotaxis protein"/>
    <property type="match status" value="1"/>
</dbReference>
<keyword evidence="7" id="KW-0812">Transmembrane</keyword>
<dbReference type="PROSITE" id="PS50111">
    <property type="entry name" value="CHEMOTAXIS_TRANSDUC_2"/>
    <property type="match status" value="1"/>
</dbReference>
<dbReference type="SMART" id="SM00304">
    <property type="entry name" value="HAMP"/>
    <property type="match status" value="1"/>
</dbReference>
<keyword evidence="7" id="KW-1133">Transmembrane helix</keyword>
<dbReference type="Proteomes" id="UP000625804">
    <property type="component" value="Unassembled WGS sequence"/>
</dbReference>
<comment type="similarity">
    <text evidence="5">Belongs to the methyl-accepting chemotaxis (MCP) protein family.</text>
</comment>
<name>A0A8J8GDY2_9BACI</name>
<feature type="domain" description="HAMP" evidence="9">
    <location>
        <begin position="71"/>
        <end position="124"/>
    </location>
</feature>
<keyword evidence="3 7" id="KW-0472">Membrane</keyword>
<evidence type="ECO:0000313" key="11">
    <source>
        <dbReference type="Proteomes" id="UP000625804"/>
    </source>
</evidence>
<organism evidence="10 11">
    <name type="scientific">Calidifontibacillus erzurumensis</name>
    <dbReference type="NCBI Taxonomy" id="2741433"/>
    <lineage>
        <taxon>Bacteria</taxon>
        <taxon>Bacillati</taxon>
        <taxon>Bacillota</taxon>
        <taxon>Bacilli</taxon>
        <taxon>Bacillales</taxon>
        <taxon>Bacillaceae</taxon>
        <taxon>Calidifontibacillus/Schinkia group</taxon>
        <taxon>Calidifontibacillus</taxon>
    </lineage>
</organism>
<dbReference type="Pfam" id="PF00015">
    <property type="entry name" value="MCPsignal"/>
    <property type="match status" value="1"/>
</dbReference>
<protein>
    <submittedName>
        <fullName evidence="10">HAMP domain-containing protein</fullName>
    </submittedName>
</protein>
<keyword evidence="2" id="KW-1003">Cell membrane</keyword>
<comment type="subcellular location">
    <subcellularLocation>
        <location evidence="1">Cell membrane</location>
    </subcellularLocation>
</comment>
<evidence type="ECO:0000256" key="7">
    <source>
        <dbReference type="SAM" id="Phobius"/>
    </source>
</evidence>
<feature type="transmembrane region" description="Helical" evidence="7">
    <location>
        <begin position="49"/>
        <end position="70"/>
    </location>
</feature>
<dbReference type="AlphaFoldDB" id="A0A8J8GDY2"/>
<reference evidence="10" key="1">
    <citation type="submission" date="2020-06" db="EMBL/GenBank/DDBJ databases">
        <title>A novel thermopfilic bacterium from Erzurum, Turkey.</title>
        <authorList>
            <person name="Adiguzel A."/>
            <person name="Ay H."/>
            <person name="Baltaci M.O."/>
        </authorList>
    </citation>
    <scope>NUCLEOTIDE SEQUENCE</scope>
    <source>
        <strain evidence="10">P2</strain>
    </source>
</reference>
<evidence type="ECO:0000256" key="6">
    <source>
        <dbReference type="PROSITE-ProRule" id="PRU00284"/>
    </source>
</evidence>
<dbReference type="EMBL" id="JABTTE010000012">
    <property type="protein sequence ID" value="NSL52095.1"/>
    <property type="molecule type" value="Genomic_DNA"/>
</dbReference>